<evidence type="ECO:0000256" key="2">
    <source>
        <dbReference type="ARBA" id="ARBA00022490"/>
    </source>
</evidence>
<dbReference type="PANTHER" id="PTHR30098:SF2">
    <property type="entry name" value="LEUCYL_PHENYLALANYL-TRNA--PROTEIN TRANSFERASE"/>
    <property type="match status" value="1"/>
</dbReference>
<keyword evidence="3 5" id="KW-0808">Transferase</keyword>
<reference evidence="5" key="1">
    <citation type="submission" date="2018-06" db="EMBL/GenBank/DDBJ databases">
        <authorList>
            <person name="Zhirakovskaya E."/>
        </authorList>
    </citation>
    <scope>NUCLEOTIDE SEQUENCE</scope>
</reference>
<comment type="subcellular location">
    <subcellularLocation>
        <location evidence="1">Cytoplasm</location>
    </subcellularLocation>
</comment>
<dbReference type="Gene3D" id="3.30.70.3550">
    <property type="entry name" value="Leucyl/phenylalanyl-tRNA-protein transferase, N-terminal domain"/>
    <property type="match status" value="1"/>
</dbReference>
<dbReference type="EC" id="2.3.2.6" evidence="5"/>
<keyword evidence="4 5" id="KW-0012">Acyltransferase</keyword>
<sequence length="236" mass="26542">MISLTWLNSDPTRFPSLNTALHEPDGLLAAGGDLSTERLISAYKQGIFPWYSEGEPILWWSPDPRFVLKPGQIKISRSLAKNVRNTTLRIKMDSDFRQLINHCSAQPRKGQPGTWITPEMKQAYIDMHHAGHAHSVECWKGNQLVGGLYGIHSGQVFCGESMFSHESNASKIALVQLCRFLQHHGFKLIDSQVYTAHLESLGAGMISRDEYIKTLQQPTDINMPANWGDSFEDFST</sequence>
<organism evidence="5">
    <name type="scientific">hydrothermal vent metagenome</name>
    <dbReference type="NCBI Taxonomy" id="652676"/>
    <lineage>
        <taxon>unclassified sequences</taxon>
        <taxon>metagenomes</taxon>
        <taxon>ecological metagenomes</taxon>
    </lineage>
</organism>
<dbReference type="SUPFAM" id="SSF55729">
    <property type="entry name" value="Acyl-CoA N-acyltransferases (Nat)"/>
    <property type="match status" value="1"/>
</dbReference>
<dbReference type="InterPro" id="IPR004616">
    <property type="entry name" value="Leu/Phe-tRNA_Trfase"/>
</dbReference>
<dbReference type="InterPro" id="IPR042221">
    <property type="entry name" value="Leu/Phe-tRNA_Trfase_N"/>
</dbReference>
<evidence type="ECO:0000256" key="3">
    <source>
        <dbReference type="ARBA" id="ARBA00022679"/>
    </source>
</evidence>
<gene>
    <name evidence="5" type="ORF">MNBD_GAMMA09-278</name>
</gene>
<dbReference type="EMBL" id="UOFI01000020">
    <property type="protein sequence ID" value="VAW62154.1"/>
    <property type="molecule type" value="Genomic_DNA"/>
</dbReference>
<dbReference type="NCBIfam" id="TIGR00667">
    <property type="entry name" value="aat"/>
    <property type="match status" value="1"/>
</dbReference>
<dbReference type="HAMAP" id="MF_00688">
    <property type="entry name" value="Leu_Phe_trans"/>
    <property type="match status" value="1"/>
</dbReference>
<dbReference type="PANTHER" id="PTHR30098">
    <property type="entry name" value="LEUCYL/PHENYLALANYL-TRNA--PROTEIN TRANSFERASE"/>
    <property type="match status" value="1"/>
</dbReference>
<dbReference type="Pfam" id="PF03588">
    <property type="entry name" value="Leu_Phe_trans"/>
    <property type="match status" value="1"/>
</dbReference>
<dbReference type="GO" id="GO:0030163">
    <property type="term" value="P:protein catabolic process"/>
    <property type="evidence" value="ECO:0007669"/>
    <property type="project" value="InterPro"/>
</dbReference>
<dbReference type="Gene3D" id="3.40.630.70">
    <property type="entry name" value="Leucyl/phenylalanyl-tRNA-protein transferase, C-terminal domain"/>
    <property type="match status" value="1"/>
</dbReference>
<dbReference type="AlphaFoldDB" id="A0A3B0Y0X4"/>
<dbReference type="GO" id="GO:0008914">
    <property type="term" value="F:leucyl-tRNA--protein transferase activity"/>
    <property type="evidence" value="ECO:0007669"/>
    <property type="project" value="UniProtKB-EC"/>
</dbReference>
<dbReference type="InterPro" id="IPR042203">
    <property type="entry name" value="Leu/Phe-tRNA_Trfase_C"/>
</dbReference>
<proteinExistence type="inferred from homology"/>
<evidence type="ECO:0000256" key="4">
    <source>
        <dbReference type="ARBA" id="ARBA00023315"/>
    </source>
</evidence>
<accession>A0A3B0Y0X4</accession>
<name>A0A3B0Y0X4_9ZZZZ</name>
<evidence type="ECO:0000313" key="5">
    <source>
        <dbReference type="EMBL" id="VAW62154.1"/>
    </source>
</evidence>
<dbReference type="GO" id="GO:0005737">
    <property type="term" value="C:cytoplasm"/>
    <property type="evidence" value="ECO:0007669"/>
    <property type="project" value="UniProtKB-SubCell"/>
</dbReference>
<dbReference type="InterPro" id="IPR016181">
    <property type="entry name" value="Acyl_CoA_acyltransferase"/>
</dbReference>
<dbReference type="FunFam" id="3.30.70.3550:FF:000001">
    <property type="entry name" value="Leucyl/phenylalanyl-tRNA--protein transferase"/>
    <property type="match status" value="1"/>
</dbReference>
<protein>
    <submittedName>
        <fullName evidence="5">Leucyl/phenylalanyl-tRNA--protein transferase</fullName>
        <ecNumber evidence="5">2.3.2.6</ecNumber>
    </submittedName>
</protein>
<evidence type="ECO:0000256" key="1">
    <source>
        <dbReference type="ARBA" id="ARBA00004496"/>
    </source>
</evidence>
<keyword evidence="2" id="KW-0963">Cytoplasm</keyword>